<reference evidence="2 3" key="1">
    <citation type="journal article" date="2016" name="Nat. Commun.">
        <title>Thousands of microbial genomes shed light on interconnected biogeochemical processes in an aquifer system.</title>
        <authorList>
            <person name="Anantharaman K."/>
            <person name="Brown C.T."/>
            <person name="Hug L.A."/>
            <person name="Sharon I."/>
            <person name="Castelle C.J."/>
            <person name="Probst A.J."/>
            <person name="Thomas B.C."/>
            <person name="Singh A."/>
            <person name="Wilkins M.J."/>
            <person name="Karaoz U."/>
            <person name="Brodie E.L."/>
            <person name="Williams K.H."/>
            <person name="Hubbard S.S."/>
            <person name="Banfield J.F."/>
        </authorList>
    </citation>
    <scope>NUCLEOTIDE SEQUENCE [LARGE SCALE GENOMIC DNA]</scope>
</reference>
<dbReference type="AlphaFoldDB" id="A0A1G2QAE0"/>
<accession>A0A1G2QAE0</accession>
<protein>
    <submittedName>
        <fullName evidence="2">Uncharacterized protein</fullName>
    </submittedName>
</protein>
<sequence>MSKPSPANRQVYLLIVILLTALALVFGHFSTNQPGLEKAPLISSNAALFGAISSKDDDEPPPPPPPPSYLDGKVISPDSAVTGIKEKELINIPLFGKYEVNWYLNSYGQDLYSSSCQIRLDNEVIGSAGYSGNSIFTAKKTTRSRRDDEGPDVNLYCLYRNDPRDIIPSDPYVDTRISDLELSVDNCEASFDGILYGFANSTVFPVKITEDSFKEWAENDSFDRCEYVVGQGCTDPRDVSGSSRSGDRYDIETAMEASQCSSLSTQQFIDGFLSGGITSDSQALDGVMSLTNINRPAPIAFLLIDNFYTDQVKMHMVIALKIVKSSTSGLKYTIDVLDPNGPSVISGISCSSQKIPNDSGGLESHLICDYPGLGWAAPVSTSLLALAQNLNQRFSSKCLTYNNLEICQERKVNMSGWLRSNYPSIPNYVPEGGQPGICYGWTTFVLQTTYLAQFEGECLHQ</sequence>
<organism evidence="2 3">
    <name type="scientific">Candidatus Vogelbacteria bacterium GWA1_51_14</name>
    <dbReference type="NCBI Taxonomy" id="1802435"/>
    <lineage>
        <taxon>Bacteria</taxon>
        <taxon>Candidatus Vogeliibacteriota</taxon>
    </lineage>
</organism>
<evidence type="ECO:0000256" key="1">
    <source>
        <dbReference type="SAM" id="MobiDB-lite"/>
    </source>
</evidence>
<dbReference type="EMBL" id="MHTG01000012">
    <property type="protein sequence ID" value="OHA57515.1"/>
    <property type="molecule type" value="Genomic_DNA"/>
</dbReference>
<comment type="caution">
    <text evidence="2">The sequence shown here is derived from an EMBL/GenBank/DDBJ whole genome shotgun (WGS) entry which is preliminary data.</text>
</comment>
<evidence type="ECO:0000313" key="3">
    <source>
        <dbReference type="Proteomes" id="UP000176494"/>
    </source>
</evidence>
<proteinExistence type="predicted"/>
<feature type="region of interest" description="Disordered" evidence="1">
    <location>
        <begin position="52"/>
        <end position="72"/>
    </location>
</feature>
<gene>
    <name evidence="2" type="ORF">A2114_00115</name>
</gene>
<evidence type="ECO:0000313" key="2">
    <source>
        <dbReference type="EMBL" id="OHA57515.1"/>
    </source>
</evidence>
<name>A0A1G2QAE0_9BACT</name>
<dbReference type="Proteomes" id="UP000176494">
    <property type="component" value="Unassembled WGS sequence"/>
</dbReference>
<dbReference type="STRING" id="1802435.A2114_00115"/>